<dbReference type="PROSITE" id="PS50949">
    <property type="entry name" value="HTH_GNTR"/>
    <property type="match status" value="1"/>
</dbReference>
<dbReference type="PRINTS" id="PR00035">
    <property type="entry name" value="HTHGNTR"/>
</dbReference>
<comment type="caution">
    <text evidence="7">The sequence shown here is derived from an EMBL/GenBank/DDBJ whole genome shotgun (WGS) entry which is preliminary data.</text>
</comment>
<keyword evidence="2" id="KW-0663">Pyridoxal phosphate</keyword>
<gene>
    <name evidence="7" type="ORF">J0X12_04630</name>
</gene>
<dbReference type="InterPro" id="IPR036388">
    <property type="entry name" value="WH-like_DNA-bd_sf"/>
</dbReference>
<keyword evidence="4" id="KW-0238">DNA-binding</keyword>
<name>A0ABS3F2Z3_9PROT</name>
<accession>A0ABS3F2Z3</accession>
<dbReference type="SUPFAM" id="SSF46785">
    <property type="entry name" value="Winged helix' DNA-binding domain"/>
    <property type="match status" value="1"/>
</dbReference>
<dbReference type="InterPro" id="IPR015421">
    <property type="entry name" value="PyrdxlP-dep_Trfase_major"/>
</dbReference>
<dbReference type="InterPro" id="IPR015424">
    <property type="entry name" value="PyrdxlP-dep_Trfase"/>
</dbReference>
<evidence type="ECO:0000313" key="8">
    <source>
        <dbReference type="Proteomes" id="UP000664761"/>
    </source>
</evidence>
<keyword evidence="3" id="KW-0805">Transcription regulation</keyword>
<evidence type="ECO:0000256" key="4">
    <source>
        <dbReference type="ARBA" id="ARBA00023125"/>
    </source>
</evidence>
<dbReference type="Proteomes" id="UP000664761">
    <property type="component" value="Unassembled WGS sequence"/>
</dbReference>
<dbReference type="PANTHER" id="PTHR46577">
    <property type="entry name" value="HTH-TYPE TRANSCRIPTIONAL REGULATORY PROTEIN GABR"/>
    <property type="match status" value="1"/>
</dbReference>
<comment type="similarity">
    <text evidence="1">In the C-terminal section; belongs to the class-I pyridoxal-phosphate-dependent aminotransferase family.</text>
</comment>
<dbReference type="InterPro" id="IPR000524">
    <property type="entry name" value="Tscrpt_reg_HTH_GntR"/>
</dbReference>
<keyword evidence="7" id="KW-0032">Aminotransferase</keyword>
<dbReference type="PANTHER" id="PTHR46577:SF1">
    <property type="entry name" value="HTH-TYPE TRANSCRIPTIONAL REGULATORY PROTEIN GABR"/>
    <property type="match status" value="1"/>
</dbReference>
<dbReference type="SMART" id="SM00345">
    <property type="entry name" value="HTH_GNTR"/>
    <property type="match status" value="1"/>
</dbReference>
<organism evidence="7 8">
    <name type="scientific">Sneathiella sedimenti</name>
    <dbReference type="NCBI Taxonomy" id="2816034"/>
    <lineage>
        <taxon>Bacteria</taxon>
        <taxon>Pseudomonadati</taxon>
        <taxon>Pseudomonadota</taxon>
        <taxon>Alphaproteobacteria</taxon>
        <taxon>Sneathiellales</taxon>
        <taxon>Sneathiellaceae</taxon>
        <taxon>Sneathiella</taxon>
    </lineage>
</organism>
<keyword evidence="8" id="KW-1185">Reference proteome</keyword>
<dbReference type="InterPro" id="IPR004839">
    <property type="entry name" value="Aminotransferase_I/II_large"/>
</dbReference>
<dbReference type="CDD" id="cd07377">
    <property type="entry name" value="WHTH_GntR"/>
    <property type="match status" value="1"/>
</dbReference>
<dbReference type="InterPro" id="IPR036390">
    <property type="entry name" value="WH_DNA-bd_sf"/>
</dbReference>
<dbReference type="GO" id="GO:0008483">
    <property type="term" value="F:transaminase activity"/>
    <property type="evidence" value="ECO:0007669"/>
    <property type="project" value="UniProtKB-KW"/>
</dbReference>
<dbReference type="Gene3D" id="1.10.10.10">
    <property type="entry name" value="Winged helix-like DNA-binding domain superfamily/Winged helix DNA-binding domain"/>
    <property type="match status" value="1"/>
</dbReference>
<evidence type="ECO:0000313" key="7">
    <source>
        <dbReference type="EMBL" id="MBO0332886.1"/>
    </source>
</evidence>
<evidence type="ECO:0000256" key="3">
    <source>
        <dbReference type="ARBA" id="ARBA00023015"/>
    </source>
</evidence>
<dbReference type="Pfam" id="PF00155">
    <property type="entry name" value="Aminotran_1_2"/>
    <property type="match status" value="1"/>
</dbReference>
<dbReference type="Pfam" id="PF00392">
    <property type="entry name" value="GntR"/>
    <property type="match status" value="1"/>
</dbReference>
<dbReference type="RefSeq" id="WP_207042718.1">
    <property type="nucleotide sequence ID" value="NZ_JAFLNC010000001.1"/>
</dbReference>
<protein>
    <submittedName>
        <fullName evidence="7">PLP-dependent aminotransferase family protein</fullName>
    </submittedName>
</protein>
<dbReference type="CDD" id="cd00609">
    <property type="entry name" value="AAT_like"/>
    <property type="match status" value="1"/>
</dbReference>
<evidence type="ECO:0000259" key="6">
    <source>
        <dbReference type="PROSITE" id="PS50949"/>
    </source>
</evidence>
<sequence>MHRRLKNAQLLTLSLDPANVIALHQQLFLALRQAILDGRLTPGTRLPSSRSLASDLNVSRNTVLSAYDQLTAEGYLISRIGAGSYVSDQLPDDLLQRKTEGRASGVQAREIYLSKMAAPFMGKMRFSEKRSLPFSPGLPALEIFPFEDWARLLARHWRRPGREYLVDNPVGGAKVLREALASYLGQTRAVRCHPEQVIILSGSQQAIHLVVRAFAEPGDAVWMEEPGYPGIRDAILSAGAVPISVPVDKEGFSLADARNLAPAARLACISPSHQYPLGQTMSLSRRLDLLNWAKEEGRFILEDDYDSEYRYAGRPLSSLQGLDDDSRVLYVGTMSKVMFSGLRVGYMVVPEDLVDVFLALRRNIDSHSPSVPEAALADFINEGYLAAHVRRTRLLYEARQKRLLTLLQEKLGDLIMVAPQESGMHLVVYLSPGINDKEVERDAAKAGMLVRALSGFYNLPTDQSGLILGFAGTPEKEMPQLIVKLADIIRSKAT</sequence>
<reference evidence="7 8" key="1">
    <citation type="submission" date="2021-03" db="EMBL/GenBank/DDBJ databases">
        <title>Sneathiella sp. CAU 1612 isolated from Kang Won-do.</title>
        <authorList>
            <person name="Kim W."/>
        </authorList>
    </citation>
    <scope>NUCLEOTIDE SEQUENCE [LARGE SCALE GENOMIC DNA]</scope>
    <source>
        <strain evidence="7 8">CAU 1612</strain>
    </source>
</reference>
<keyword evidence="7" id="KW-0808">Transferase</keyword>
<dbReference type="Gene3D" id="3.40.640.10">
    <property type="entry name" value="Type I PLP-dependent aspartate aminotransferase-like (Major domain)"/>
    <property type="match status" value="1"/>
</dbReference>
<proteinExistence type="inferred from homology"/>
<evidence type="ECO:0000256" key="2">
    <source>
        <dbReference type="ARBA" id="ARBA00022898"/>
    </source>
</evidence>
<dbReference type="SUPFAM" id="SSF53383">
    <property type="entry name" value="PLP-dependent transferases"/>
    <property type="match status" value="1"/>
</dbReference>
<evidence type="ECO:0000256" key="5">
    <source>
        <dbReference type="ARBA" id="ARBA00023163"/>
    </source>
</evidence>
<dbReference type="InterPro" id="IPR051446">
    <property type="entry name" value="HTH_trans_reg/aminotransferase"/>
</dbReference>
<keyword evidence="5" id="KW-0804">Transcription</keyword>
<dbReference type="EMBL" id="JAFLNC010000001">
    <property type="protein sequence ID" value="MBO0332886.1"/>
    <property type="molecule type" value="Genomic_DNA"/>
</dbReference>
<evidence type="ECO:0000256" key="1">
    <source>
        <dbReference type="ARBA" id="ARBA00005384"/>
    </source>
</evidence>
<feature type="domain" description="HTH gntR-type" evidence="6">
    <location>
        <begin position="21"/>
        <end position="89"/>
    </location>
</feature>